<name>T0YYJ1_9ZZZZ</name>
<dbReference type="PANTHER" id="PTHR35814:SF1">
    <property type="entry name" value="GLUTATHIONE S-TRANSFERASE-RELATED"/>
    <property type="match status" value="1"/>
</dbReference>
<evidence type="ECO:0000256" key="6">
    <source>
        <dbReference type="SAM" id="Phobius"/>
    </source>
</evidence>
<evidence type="ECO:0000313" key="7">
    <source>
        <dbReference type="EMBL" id="EQD37012.1"/>
    </source>
</evidence>
<dbReference type="AlphaFoldDB" id="T0YYJ1"/>
<evidence type="ECO:0000256" key="2">
    <source>
        <dbReference type="ARBA" id="ARBA00022692"/>
    </source>
</evidence>
<feature type="transmembrane region" description="Helical" evidence="6">
    <location>
        <begin position="99"/>
        <end position="121"/>
    </location>
</feature>
<evidence type="ECO:0000256" key="3">
    <source>
        <dbReference type="ARBA" id="ARBA00022989"/>
    </source>
</evidence>
<accession>T0YYJ1</accession>
<evidence type="ECO:0000256" key="1">
    <source>
        <dbReference type="ARBA" id="ARBA00004370"/>
    </source>
</evidence>
<dbReference type="EMBL" id="AUZZ01008610">
    <property type="protein sequence ID" value="EQD37012.1"/>
    <property type="molecule type" value="Genomic_DNA"/>
</dbReference>
<comment type="subcellular location">
    <subcellularLocation>
        <location evidence="1">Membrane</location>
    </subcellularLocation>
</comment>
<feature type="transmembrane region" description="Helical" evidence="6">
    <location>
        <begin position="73"/>
        <end position="93"/>
    </location>
</feature>
<evidence type="ECO:0008006" key="8">
    <source>
        <dbReference type="Google" id="ProtNLM"/>
    </source>
</evidence>
<keyword evidence="2 6" id="KW-0812">Transmembrane</keyword>
<dbReference type="Gene3D" id="1.20.120.550">
    <property type="entry name" value="Membrane associated eicosanoid/glutathione metabolism-like domain"/>
    <property type="match status" value="1"/>
</dbReference>
<dbReference type="Pfam" id="PF01124">
    <property type="entry name" value="MAPEG"/>
    <property type="match status" value="1"/>
</dbReference>
<evidence type="ECO:0000256" key="5">
    <source>
        <dbReference type="SAM" id="MobiDB-lite"/>
    </source>
</evidence>
<feature type="region of interest" description="Disordered" evidence="5">
    <location>
        <begin position="1"/>
        <end position="23"/>
    </location>
</feature>
<proteinExistence type="predicted"/>
<feature type="transmembrane region" description="Helical" evidence="6">
    <location>
        <begin position="133"/>
        <end position="154"/>
    </location>
</feature>
<dbReference type="PANTHER" id="PTHR35814">
    <property type="match status" value="1"/>
</dbReference>
<protein>
    <recommendedName>
        <fullName evidence="8">Inner membrane protein YecN</fullName>
    </recommendedName>
</protein>
<evidence type="ECO:0000256" key="4">
    <source>
        <dbReference type="ARBA" id="ARBA00023136"/>
    </source>
</evidence>
<keyword evidence="3 6" id="KW-1133">Transmembrane helix</keyword>
<reference evidence="7" key="1">
    <citation type="submission" date="2013-08" db="EMBL/GenBank/DDBJ databases">
        <authorList>
            <person name="Mendez C."/>
            <person name="Richter M."/>
            <person name="Ferrer M."/>
            <person name="Sanchez J."/>
        </authorList>
    </citation>
    <scope>NUCLEOTIDE SEQUENCE</scope>
</reference>
<feature type="compositionally biased region" description="Low complexity" evidence="5">
    <location>
        <begin position="1"/>
        <end position="19"/>
    </location>
</feature>
<feature type="transmembrane region" description="Helical" evidence="6">
    <location>
        <begin position="27"/>
        <end position="52"/>
    </location>
</feature>
<gene>
    <name evidence="7" type="ORF">B2A_11918</name>
</gene>
<dbReference type="GO" id="GO:0016020">
    <property type="term" value="C:membrane"/>
    <property type="evidence" value="ECO:0007669"/>
    <property type="project" value="UniProtKB-SubCell"/>
</dbReference>
<reference evidence="7" key="2">
    <citation type="journal article" date="2014" name="ISME J.">
        <title>Microbial stratification in low pH oxic and suboxic macroscopic growths along an acid mine drainage.</title>
        <authorList>
            <person name="Mendez-Garcia C."/>
            <person name="Mesa V."/>
            <person name="Sprenger R.R."/>
            <person name="Richter M."/>
            <person name="Diez M.S."/>
            <person name="Solano J."/>
            <person name="Bargiela R."/>
            <person name="Golyshina O.V."/>
            <person name="Manteca A."/>
            <person name="Ramos J.L."/>
            <person name="Gallego J.R."/>
            <person name="Llorente I."/>
            <person name="Martins Dos Santos V.A."/>
            <person name="Jensen O.N."/>
            <person name="Pelaez A.I."/>
            <person name="Sanchez J."/>
            <person name="Ferrer M."/>
        </authorList>
    </citation>
    <scope>NUCLEOTIDE SEQUENCE</scope>
</reference>
<dbReference type="InterPro" id="IPR023352">
    <property type="entry name" value="MAPEG-like_dom_sf"/>
</dbReference>
<dbReference type="SUPFAM" id="SSF161084">
    <property type="entry name" value="MAPEG domain-like"/>
    <property type="match status" value="1"/>
</dbReference>
<organism evidence="7">
    <name type="scientific">mine drainage metagenome</name>
    <dbReference type="NCBI Taxonomy" id="410659"/>
    <lineage>
        <taxon>unclassified sequences</taxon>
        <taxon>metagenomes</taxon>
        <taxon>ecological metagenomes</taxon>
    </lineage>
</organism>
<sequence length="162" mass="17640">MIQSFRVPSPESRVPSPESRTPHKESVMPLITGFYAALATLLVLVLAARIVWLRNVRKIGMGDGGDQQLARAIRVHANAVEYLPLALLLLLILELQHTAALWLNVFGISLIVARVLHALGLSGSSGYSFGRGVGIVLTWLAMLAMLGVALWHYLALQVLLAR</sequence>
<dbReference type="InterPro" id="IPR001129">
    <property type="entry name" value="Membr-assoc_MAPEG"/>
</dbReference>
<comment type="caution">
    <text evidence="7">The sequence shown here is derived from an EMBL/GenBank/DDBJ whole genome shotgun (WGS) entry which is preliminary data.</text>
</comment>
<keyword evidence="4 6" id="KW-0472">Membrane</keyword>